<dbReference type="Proteomes" id="UP001281305">
    <property type="component" value="Chromosome"/>
</dbReference>
<keyword evidence="3" id="KW-1185">Reference proteome</keyword>
<evidence type="ECO:0000313" key="3">
    <source>
        <dbReference type="Proteomes" id="UP001281305"/>
    </source>
</evidence>
<accession>A0ABZ2TFV8</accession>
<proteinExistence type="predicted"/>
<gene>
    <name evidence="2" type="ORF">RZS32_009255</name>
</gene>
<sequence>MKQHFAAALSAAFVLGGASFVFAQEAETDGTETAGAEITTTSSSEGLTLSQIEPAEGLTNETIDDEKVDSFIQAVSMIGQVSAHYSRLAQETEDEERREFLLENANKDIVKAINAAPNITPAEFVAIDQASQQDNLLNERILARIKELQAENKPKERLQFSVPQSEQAQ</sequence>
<protein>
    <submittedName>
        <fullName evidence="2">DUF4168 domain-containing protein</fullName>
    </submittedName>
</protein>
<feature type="chain" id="PRO_5045977969" evidence="1">
    <location>
        <begin position="24"/>
        <end position="169"/>
    </location>
</feature>
<name>A0ABZ2TFV8_9RHOB</name>
<evidence type="ECO:0000256" key="1">
    <source>
        <dbReference type="SAM" id="SignalP"/>
    </source>
</evidence>
<evidence type="ECO:0000313" key="2">
    <source>
        <dbReference type="EMBL" id="WYK16633.1"/>
    </source>
</evidence>
<feature type="signal peptide" evidence="1">
    <location>
        <begin position="1"/>
        <end position="23"/>
    </location>
</feature>
<keyword evidence="1" id="KW-0732">Signal</keyword>
<organism evidence="2 3">
    <name type="scientific">Roseovarius rhodophyticola</name>
    <dbReference type="NCBI Taxonomy" id="3080827"/>
    <lineage>
        <taxon>Bacteria</taxon>
        <taxon>Pseudomonadati</taxon>
        <taxon>Pseudomonadota</taxon>
        <taxon>Alphaproteobacteria</taxon>
        <taxon>Rhodobacterales</taxon>
        <taxon>Roseobacteraceae</taxon>
        <taxon>Roseovarius</taxon>
    </lineage>
</organism>
<dbReference type="RefSeq" id="WP_317056697.1">
    <property type="nucleotide sequence ID" value="NZ_CP146606.1"/>
</dbReference>
<reference evidence="2 3" key="1">
    <citation type="submission" date="2024-02" db="EMBL/GenBank/DDBJ databases">
        <title>Roseovarius strain W115 nov., isolated from a marine algae.</title>
        <authorList>
            <person name="Lee M.W."/>
            <person name="Lee J.K."/>
            <person name="Kim J.M."/>
            <person name="Choi D.G."/>
            <person name="Baek J.H."/>
            <person name="Bayburt H."/>
            <person name="Jung J.J."/>
            <person name="Han D.M."/>
            <person name="Jeon C.O."/>
        </authorList>
    </citation>
    <scope>NUCLEOTIDE SEQUENCE [LARGE SCALE GENOMIC DNA]</scope>
    <source>
        <strain evidence="2 3">W115</strain>
    </source>
</reference>
<dbReference type="EMBL" id="CP146606">
    <property type="protein sequence ID" value="WYK16633.1"/>
    <property type="molecule type" value="Genomic_DNA"/>
</dbReference>